<feature type="domain" description="GspL cytoplasmic actin-ATPase-like" evidence="11">
    <location>
        <begin position="5"/>
        <end position="231"/>
    </location>
</feature>
<evidence type="ECO:0000256" key="9">
    <source>
        <dbReference type="ARBA" id="ARBA00023136"/>
    </source>
</evidence>
<dbReference type="RefSeq" id="WP_060587890.1">
    <property type="nucleotide sequence ID" value="NZ_CP013067.1"/>
</dbReference>
<dbReference type="GO" id="GO:0015628">
    <property type="term" value="P:protein secretion by the type II secretion system"/>
    <property type="evidence" value="ECO:0007669"/>
    <property type="project" value="InterPro"/>
</dbReference>
<comment type="similarity">
    <text evidence="2 10">Belongs to the GSP L family.</text>
</comment>
<evidence type="ECO:0000313" key="13">
    <source>
        <dbReference type="EMBL" id="ALP40242.1"/>
    </source>
</evidence>
<gene>
    <name evidence="13" type="primary">exeL</name>
    <name evidence="13" type="ORF">WL1483_823</name>
</gene>
<evidence type="ECO:0000256" key="4">
    <source>
        <dbReference type="ARBA" id="ARBA00022475"/>
    </source>
</evidence>
<dbReference type="Proteomes" id="UP000058114">
    <property type="component" value="Chromosome"/>
</dbReference>
<comment type="subcellular location">
    <subcellularLocation>
        <location evidence="1">Cell inner membrane</location>
        <topology evidence="1">Single-pass membrane protein</topology>
    </subcellularLocation>
</comment>
<comment type="function">
    <text evidence="10">Inner membrane component of the type II secretion system required for the energy-dependent secretion of extracellular factors such as proteases and toxins from the periplasm.</text>
</comment>
<accession>A0A0S2SF25</accession>
<evidence type="ECO:0000256" key="1">
    <source>
        <dbReference type="ARBA" id="ARBA00004377"/>
    </source>
</evidence>
<dbReference type="PATRIC" id="fig|652.5.peg.4162"/>
<keyword evidence="5" id="KW-0997">Cell inner membrane</keyword>
<dbReference type="GO" id="GO:0005886">
    <property type="term" value="C:plasma membrane"/>
    <property type="evidence" value="ECO:0007669"/>
    <property type="project" value="UniProtKB-SubCell"/>
</dbReference>
<evidence type="ECO:0000313" key="14">
    <source>
        <dbReference type="Proteomes" id="UP000058114"/>
    </source>
</evidence>
<evidence type="ECO:0000256" key="8">
    <source>
        <dbReference type="ARBA" id="ARBA00022989"/>
    </source>
</evidence>
<dbReference type="KEGG" id="asr:WL1483_823"/>
<keyword evidence="7 10" id="KW-0653">Protein transport</keyword>
<name>A0A0S2SF25_9GAMM</name>
<dbReference type="Gene3D" id="3.30.420.380">
    <property type="match status" value="1"/>
</dbReference>
<keyword evidence="6" id="KW-0812">Transmembrane</keyword>
<evidence type="ECO:0000259" key="12">
    <source>
        <dbReference type="Pfam" id="PF12693"/>
    </source>
</evidence>
<dbReference type="InterPro" id="IPR043129">
    <property type="entry name" value="ATPase_NBD"/>
</dbReference>
<dbReference type="InterPro" id="IPR025691">
    <property type="entry name" value="GspL_pp_dom"/>
</dbReference>
<dbReference type="Gene3D" id="3.30.1360.100">
    <property type="entry name" value="General secretion pathway protein M, EpsM"/>
    <property type="match status" value="1"/>
</dbReference>
<dbReference type="PIRSF" id="PIRSF015761">
    <property type="entry name" value="Protein_L"/>
    <property type="match status" value="1"/>
</dbReference>
<proteinExistence type="inferred from homology"/>
<evidence type="ECO:0000256" key="5">
    <source>
        <dbReference type="ARBA" id="ARBA00022519"/>
    </source>
</evidence>
<keyword evidence="3 10" id="KW-0813">Transport</keyword>
<reference evidence="13 14" key="2">
    <citation type="journal article" date="2016" name="Genome Announc.">
        <title>Complete Genome Sequence of the Highly Virulent Aeromonas schubertii Strain WL1483, Isolated from Diseased Snakehead Fish (Channa argus) in China.</title>
        <authorList>
            <person name="Liu L."/>
            <person name="Li N."/>
            <person name="Zhang D."/>
            <person name="Fu X."/>
            <person name="Shi C."/>
            <person name="Lin Q."/>
            <person name="Hao G."/>
        </authorList>
    </citation>
    <scope>NUCLEOTIDE SEQUENCE [LARGE SCALE GENOMIC DNA]</scope>
    <source>
        <strain evidence="13 14">WL1483</strain>
    </source>
</reference>
<dbReference type="Gene3D" id="3.30.420.370">
    <property type="match status" value="1"/>
</dbReference>
<feature type="domain" description="GspL periplasmic" evidence="12">
    <location>
        <begin position="236"/>
        <end position="390"/>
    </location>
</feature>
<dbReference type="NCBIfam" id="TIGR01709">
    <property type="entry name" value="typeII_sec_gspL"/>
    <property type="match status" value="1"/>
</dbReference>
<evidence type="ECO:0000256" key="6">
    <source>
        <dbReference type="ARBA" id="ARBA00022692"/>
    </source>
</evidence>
<dbReference type="InterPro" id="IPR024230">
    <property type="entry name" value="GspL_cyto_dom"/>
</dbReference>
<evidence type="ECO:0000256" key="3">
    <source>
        <dbReference type="ARBA" id="ARBA00022448"/>
    </source>
</evidence>
<dbReference type="EMBL" id="CP013067">
    <property type="protein sequence ID" value="ALP40242.1"/>
    <property type="molecule type" value="Genomic_DNA"/>
</dbReference>
<organism evidence="13 14">
    <name type="scientific">Aeromonas schubertii</name>
    <dbReference type="NCBI Taxonomy" id="652"/>
    <lineage>
        <taxon>Bacteria</taxon>
        <taxon>Pseudomonadati</taxon>
        <taxon>Pseudomonadota</taxon>
        <taxon>Gammaproteobacteria</taxon>
        <taxon>Aeromonadales</taxon>
        <taxon>Aeromonadaceae</taxon>
        <taxon>Aeromonas</taxon>
    </lineage>
</organism>
<dbReference type="SUPFAM" id="SSF53067">
    <property type="entry name" value="Actin-like ATPase domain"/>
    <property type="match status" value="2"/>
</dbReference>
<dbReference type="Pfam" id="PF12693">
    <property type="entry name" value="GspL_C"/>
    <property type="match status" value="1"/>
</dbReference>
<evidence type="ECO:0000256" key="7">
    <source>
        <dbReference type="ARBA" id="ARBA00022927"/>
    </source>
</evidence>
<evidence type="ECO:0000256" key="10">
    <source>
        <dbReference type="PIRNR" id="PIRNR015761"/>
    </source>
</evidence>
<dbReference type="AlphaFoldDB" id="A0A0S2SF25"/>
<keyword evidence="8" id="KW-1133">Transmembrane helix</keyword>
<dbReference type="InterPro" id="IPR007812">
    <property type="entry name" value="T2SS_protein-GspL"/>
</dbReference>
<dbReference type="GO" id="GO:0009276">
    <property type="term" value="C:Gram-negative-bacterium-type cell wall"/>
    <property type="evidence" value="ECO:0007669"/>
    <property type="project" value="InterPro"/>
</dbReference>
<keyword evidence="9" id="KW-0472">Membrane</keyword>
<evidence type="ECO:0000259" key="11">
    <source>
        <dbReference type="Pfam" id="PF05134"/>
    </source>
</evidence>
<sequence length="391" mass="43166">MSESLVVRLGTSREQPVHWLVWSVEQGEIIASGILPSAQALGELKERAGGRPVVVLVPGSSLILRRVTLPGRYGRQSHKALPYLLEEQVASDVESLHIAVLGHDGNQVDLAALDREQMQSWLAWLGEAELTSRKLLPDVLALPLPAEGWAALQLGDEWLLRQGECQGMVAEAALLPLLLDGEHPPIHAHTALPAGVSGQWQAADPELPMLLLARGALASRVNLLQGDFKPRSDLFKHWRPWRKVAIAAAVLLLMVLGNRGLDLYRLDASDKALKAEIRQVYTRIFPGETRIVNVRGQMEQHLRVLGQDNRGGLLLWMTELAPVFAQVQGLKPQVIRFDADRRELRLQVTAPGFAEVERFRELAGKGFAVQQGELRSEEGKVEGMLILRSKG</sequence>
<keyword evidence="4" id="KW-1003">Cell membrane</keyword>
<dbReference type="GO" id="GO:0015627">
    <property type="term" value="C:type II protein secretion system complex"/>
    <property type="evidence" value="ECO:0007669"/>
    <property type="project" value="InterPro"/>
</dbReference>
<dbReference type="Pfam" id="PF05134">
    <property type="entry name" value="T2SSL"/>
    <property type="match status" value="1"/>
</dbReference>
<evidence type="ECO:0000256" key="2">
    <source>
        <dbReference type="ARBA" id="ARBA00005318"/>
    </source>
</evidence>
<dbReference type="CDD" id="cd24017">
    <property type="entry name" value="ASKHA_T2SSL_N"/>
    <property type="match status" value="1"/>
</dbReference>
<reference evidence="14" key="1">
    <citation type="submission" date="2015-10" db="EMBL/GenBank/DDBJ databases">
        <title>Complete Genome Sequence of Aeromonas schubertii strain WL1483.</title>
        <authorList>
            <person name="Liu L."/>
        </authorList>
    </citation>
    <scope>NUCLEOTIDE SEQUENCE [LARGE SCALE GENOMIC DNA]</scope>
    <source>
        <strain evidence="14">WL1483</strain>
    </source>
</reference>
<protein>
    <recommendedName>
        <fullName evidence="10">Type II secretion system protein L</fullName>
        <shortName evidence="10">T2SS protein L</shortName>
    </recommendedName>
</protein>